<accession>A0A098SC18</accession>
<evidence type="ECO:0000313" key="3">
    <source>
        <dbReference type="Proteomes" id="UP000029736"/>
    </source>
</evidence>
<dbReference type="RefSeq" id="WP_044217120.1">
    <property type="nucleotide sequence ID" value="NZ_JBKAGJ010000001.1"/>
</dbReference>
<proteinExistence type="predicted"/>
<sequence length="585" mass="65805">MRPFFLLCFCSCFGFLFGQDFTPKYEHFHGNNLRFSVSSDGRLFHGGREGDLRLDYLEDRGDYASSLQFAGLWMGALNAVGSIYTTVHMEDDEENGFWPGIAFSNLEGAMQDSILEGTNNVWRVTRAEILKHQRDYADNGKIDNPQPAIYAWPGTRNPHFGSYNNNTTELPAELLGLAPFWDEDADGVYNPDNGDHPVHDESTLCGTIRTMPDEIFWVPFHNFKPAAFLNEGYSGLQFYLTGTIYYCGRNRFAEEARSAEMSHTVFLDYRFQLKGLTPLDSMYIGLLMDHGPECGPGGYLGSKPEQELLYFYNTQQPMASGCEVTEAVGCTVVNRPFRRLPSPDGGDTVIESRFQNFIQLFPEGEEPTAGQRFPQIPFEVYRCLNGQWRDGTPITYGEQGYEAPGNMVSAIFPDFPGEGSGWSELAVGNSPGRRMGLMSVGPLQLNPLGLNQFKVALQVSRPYFTDEPLNLFFADAEAISYWDDCFPPIYQGCVQEDLTPPEPEEPPVEPALFLWPNPTRSIVTLNARGIPIYWYRIYNTKGQLMYANDAPDEVEQVPVSGWQTGVYFVQAGWGGEVVTRKLLVR</sequence>
<gene>
    <name evidence="2" type="ORF">IX84_05430</name>
</gene>
<protein>
    <recommendedName>
        <fullName evidence="1">Secretion system C-terminal sorting domain-containing protein</fullName>
    </recommendedName>
</protein>
<evidence type="ECO:0000259" key="1">
    <source>
        <dbReference type="Pfam" id="PF18962"/>
    </source>
</evidence>
<organism evidence="2 3">
    <name type="scientific">Phaeodactylibacter xiamenensis</name>
    <dbReference type="NCBI Taxonomy" id="1524460"/>
    <lineage>
        <taxon>Bacteria</taxon>
        <taxon>Pseudomonadati</taxon>
        <taxon>Bacteroidota</taxon>
        <taxon>Saprospiria</taxon>
        <taxon>Saprospirales</taxon>
        <taxon>Haliscomenobacteraceae</taxon>
        <taxon>Phaeodactylibacter</taxon>
    </lineage>
</organism>
<feature type="domain" description="Secretion system C-terminal sorting" evidence="1">
    <location>
        <begin position="514"/>
        <end position="584"/>
    </location>
</feature>
<dbReference type="AlphaFoldDB" id="A0A098SC18"/>
<dbReference type="Pfam" id="PF18962">
    <property type="entry name" value="Por_Secre_tail"/>
    <property type="match status" value="1"/>
</dbReference>
<dbReference type="InterPro" id="IPR026444">
    <property type="entry name" value="Secre_tail"/>
</dbReference>
<keyword evidence="3" id="KW-1185">Reference proteome</keyword>
<comment type="caution">
    <text evidence="2">The sequence shown here is derived from an EMBL/GenBank/DDBJ whole genome shotgun (WGS) entry which is preliminary data.</text>
</comment>
<dbReference type="EMBL" id="JPOS01000012">
    <property type="protein sequence ID" value="KGE89198.1"/>
    <property type="molecule type" value="Genomic_DNA"/>
</dbReference>
<dbReference type="Proteomes" id="UP000029736">
    <property type="component" value="Unassembled WGS sequence"/>
</dbReference>
<dbReference type="OrthoDB" id="9807496at2"/>
<name>A0A098SC18_9BACT</name>
<dbReference type="NCBIfam" id="TIGR04183">
    <property type="entry name" value="Por_Secre_tail"/>
    <property type="match status" value="1"/>
</dbReference>
<reference evidence="2 3" key="1">
    <citation type="journal article" date="2014" name="Int. J. Syst. Evol. Microbiol.">
        <title>Phaeodactylibacter xiamenensis gen. nov., sp. nov., a member of the family Saprospiraceae isolated from the marine alga Phaeodactylum tricornutum.</title>
        <authorList>
            <person name="Chen Z.Jr."/>
            <person name="Lei X."/>
            <person name="Lai Q."/>
            <person name="Li Y."/>
            <person name="Zhang B."/>
            <person name="Zhang J."/>
            <person name="Zhang H."/>
            <person name="Yang L."/>
            <person name="Zheng W."/>
            <person name="Tian Y."/>
            <person name="Yu Z."/>
            <person name="Xu H.Jr."/>
            <person name="Zheng T."/>
        </authorList>
    </citation>
    <scope>NUCLEOTIDE SEQUENCE [LARGE SCALE GENOMIC DNA]</scope>
    <source>
        <strain evidence="2 3">KD52</strain>
    </source>
</reference>
<evidence type="ECO:0000313" key="2">
    <source>
        <dbReference type="EMBL" id="KGE89198.1"/>
    </source>
</evidence>